<dbReference type="EMBL" id="JACCEM010000011">
    <property type="protein sequence ID" value="NYT51436.1"/>
    <property type="molecule type" value="Genomic_DNA"/>
</dbReference>
<dbReference type="InterPro" id="IPR013325">
    <property type="entry name" value="RNA_pol_sigma_r2"/>
</dbReference>
<dbReference type="AlphaFoldDB" id="A0A853G9M6"/>
<dbReference type="PANTHER" id="PTHR43133">
    <property type="entry name" value="RNA POLYMERASE ECF-TYPE SIGMA FACTO"/>
    <property type="match status" value="1"/>
</dbReference>
<dbReference type="InterPro" id="IPR014284">
    <property type="entry name" value="RNA_pol_sigma-70_dom"/>
</dbReference>
<dbReference type="NCBIfam" id="TIGR02937">
    <property type="entry name" value="sigma70-ECF"/>
    <property type="match status" value="1"/>
</dbReference>
<dbReference type="GO" id="GO:0016987">
    <property type="term" value="F:sigma factor activity"/>
    <property type="evidence" value="ECO:0007669"/>
    <property type="project" value="UniProtKB-KW"/>
</dbReference>
<feature type="domain" description="RNA polymerase sigma-70 region 2" evidence="5">
    <location>
        <begin position="26"/>
        <end position="91"/>
    </location>
</feature>
<dbReference type="InterPro" id="IPR036388">
    <property type="entry name" value="WH-like_DNA-bd_sf"/>
</dbReference>
<evidence type="ECO:0000256" key="3">
    <source>
        <dbReference type="ARBA" id="ARBA00023082"/>
    </source>
</evidence>
<name>A0A853G9M6_9BURK</name>
<dbReference type="SUPFAM" id="SSF88946">
    <property type="entry name" value="Sigma2 domain of RNA polymerase sigma factors"/>
    <property type="match status" value="1"/>
</dbReference>
<dbReference type="InterPro" id="IPR007627">
    <property type="entry name" value="RNA_pol_sigma70_r2"/>
</dbReference>
<dbReference type="Gene3D" id="1.10.1740.10">
    <property type="match status" value="1"/>
</dbReference>
<keyword evidence="3" id="KW-0731">Sigma factor</keyword>
<dbReference type="PANTHER" id="PTHR43133:SF62">
    <property type="entry name" value="RNA POLYMERASE SIGMA FACTOR SIGZ"/>
    <property type="match status" value="1"/>
</dbReference>
<dbReference type="GO" id="GO:0006352">
    <property type="term" value="P:DNA-templated transcription initiation"/>
    <property type="evidence" value="ECO:0007669"/>
    <property type="project" value="InterPro"/>
</dbReference>
<dbReference type="Pfam" id="PF04542">
    <property type="entry name" value="Sigma70_r2"/>
    <property type="match status" value="1"/>
</dbReference>
<dbReference type="Proteomes" id="UP000559809">
    <property type="component" value="Unassembled WGS sequence"/>
</dbReference>
<keyword evidence="8" id="KW-1185">Reference proteome</keyword>
<dbReference type="Gene3D" id="1.10.10.10">
    <property type="entry name" value="Winged helix-like DNA-binding domain superfamily/Winged helix DNA-binding domain"/>
    <property type="match status" value="1"/>
</dbReference>
<dbReference type="SUPFAM" id="SSF88659">
    <property type="entry name" value="Sigma3 and sigma4 domains of RNA polymerase sigma factors"/>
    <property type="match status" value="1"/>
</dbReference>
<accession>A0A853G9M6</accession>
<evidence type="ECO:0000256" key="2">
    <source>
        <dbReference type="ARBA" id="ARBA00023015"/>
    </source>
</evidence>
<feature type="domain" description="RNA polymerase sigma factor 70 region 4 type 2" evidence="6">
    <location>
        <begin position="119"/>
        <end position="167"/>
    </location>
</feature>
<gene>
    <name evidence="7" type="ORF">H0A72_19160</name>
</gene>
<keyword evidence="4" id="KW-0804">Transcription</keyword>
<comment type="similarity">
    <text evidence="1">Belongs to the sigma-70 factor family. ECF subfamily.</text>
</comment>
<evidence type="ECO:0000313" key="8">
    <source>
        <dbReference type="Proteomes" id="UP000559809"/>
    </source>
</evidence>
<dbReference type="Pfam" id="PF08281">
    <property type="entry name" value="Sigma70_r4_2"/>
    <property type="match status" value="1"/>
</dbReference>
<dbReference type="InterPro" id="IPR013324">
    <property type="entry name" value="RNA_pol_sigma_r3/r4-like"/>
</dbReference>
<comment type="caution">
    <text evidence="7">The sequence shown here is derived from an EMBL/GenBank/DDBJ whole genome shotgun (WGS) entry which is preliminary data.</text>
</comment>
<evidence type="ECO:0000313" key="7">
    <source>
        <dbReference type="EMBL" id="NYT51436.1"/>
    </source>
</evidence>
<evidence type="ECO:0000259" key="6">
    <source>
        <dbReference type="Pfam" id="PF08281"/>
    </source>
</evidence>
<proteinExistence type="inferred from homology"/>
<dbReference type="InterPro" id="IPR013249">
    <property type="entry name" value="RNA_pol_sigma70_r4_t2"/>
</dbReference>
<organism evidence="7 8">
    <name type="scientific">Parapusillimonas granuli</name>
    <dbReference type="NCBI Taxonomy" id="380911"/>
    <lineage>
        <taxon>Bacteria</taxon>
        <taxon>Pseudomonadati</taxon>
        <taxon>Pseudomonadota</taxon>
        <taxon>Betaproteobacteria</taxon>
        <taxon>Burkholderiales</taxon>
        <taxon>Alcaligenaceae</taxon>
        <taxon>Parapusillimonas</taxon>
    </lineage>
</organism>
<reference evidence="7 8" key="1">
    <citation type="submission" date="2020-07" db="EMBL/GenBank/DDBJ databases">
        <title>Taxonomic revisions and descriptions of new bacterial species based on genomic comparisons in the high-G+C-content subgroup of the family Alcaligenaceae.</title>
        <authorList>
            <person name="Szabo A."/>
            <person name="Felfoldi T."/>
        </authorList>
    </citation>
    <scope>NUCLEOTIDE SEQUENCE [LARGE SCALE GENOMIC DNA]</scope>
    <source>
        <strain evidence="7 8">LMG 24012</strain>
    </source>
</reference>
<protein>
    <submittedName>
        <fullName evidence="7">Sigma-70 family RNA polymerase sigma factor</fullName>
    </submittedName>
</protein>
<dbReference type="GO" id="GO:0003677">
    <property type="term" value="F:DNA binding"/>
    <property type="evidence" value="ECO:0007669"/>
    <property type="project" value="InterPro"/>
</dbReference>
<evidence type="ECO:0000256" key="1">
    <source>
        <dbReference type="ARBA" id="ARBA00010641"/>
    </source>
</evidence>
<sequence>MAVSDFDYAAALQACARNDQSAFRNLYQHEAPRILALALRMLGERSSAEDLLRDVFILIWKNAAGYDPATGPARAWIYSIVRYRALGRLRQPGQVRAAASGWMDQLPDGDRLGASADGFLRALAGLDATQRRALMLAYYHGCTYDQMEARLNAPADDIRQALRAGLDTLRERQYA</sequence>
<evidence type="ECO:0000256" key="4">
    <source>
        <dbReference type="ARBA" id="ARBA00023163"/>
    </source>
</evidence>
<dbReference type="RefSeq" id="WP_180158105.1">
    <property type="nucleotide sequence ID" value="NZ_JACCEM010000011.1"/>
</dbReference>
<dbReference type="InterPro" id="IPR039425">
    <property type="entry name" value="RNA_pol_sigma-70-like"/>
</dbReference>
<keyword evidence="2" id="KW-0805">Transcription regulation</keyword>
<evidence type="ECO:0000259" key="5">
    <source>
        <dbReference type="Pfam" id="PF04542"/>
    </source>
</evidence>